<proteinExistence type="predicted"/>
<dbReference type="Gene3D" id="3.40.30.10">
    <property type="entry name" value="Glutaredoxin"/>
    <property type="match status" value="1"/>
</dbReference>
<accession>A0ABU8TM16</accession>
<dbReference type="InterPro" id="IPR008928">
    <property type="entry name" value="6-hairpin_glycosidase_sf"/>
</dbReference>
<dbReference type="Pfam" id="PF03190">
    <property type="entry name" value="Thioredox_DsbH"/>
    <property type="match status" value="1"/>
</dbReference>
<dbReference type="Proteomes" id="UP001385499">
    <property type="component" value="Unassembled WGS sequence"/>
</dbReference>
<dbReference type="Gene3D" id="1.50.10.20">
    <property type="match status" value="1"/>
</dbReference>
<name>A0ABU8TM16_9HYPH</name>
<evidence type="ECO:0000259" key="1">
    <source>
        <dbReference type="Pfam" id="PF03190"/>
    </source>
</evidence>
<dbReference type="InterPro" id="IPR004879">
    <property type="entry name" value="Ssp411-like_TRX"/>
</dbReference>
<evidence type="ECO:0000313" key="3">
    <source>
        <dbReference type="Proteomes" id="UP001385499"/>
    </source>
</evidence>
<dbReference type="SUPFAM" id="SSF48208">
    <property type="entry name" value="Six-hairpin glycosidases"/>
    <property type="match status" value="1"/>
</dbReference>
<organism evidence="2 3">
    <name type="scientific">Roseibium algae</name>
    <dbReference type="NCBI Taxonomy" id="3123038"/>
    <lineage>
        <taxon>Bacteria</taxon>
        <taxon>Pseudomonadati</taxon>
        <taxon>Pseudomonadota</taxon>
        <taxon>Alphaproteobacteria</taxon>
        <taxon>Hyphomicrobiales</taxon>
        <taxon>Stappiaceae</taxon>
        <taxon>Roseibium</taxon>
    </lineage>
</organism>
<comment type="caution">
    <text evidence="2">The sequence shown here is derived from an EMBL/GenBank/DDBJ whole genome shotgun (WGS) entry which is preliminary data.</text>
</comment>
<feature type="domain" description="Spermatogenesis-associated protein 20-like TRX" evidence="1">
    <location>
        <begin position="3"/>
        <end position="165"/>
    </location>
</feature>
<keyword evidence="3" id="KW-1185">Reference proteome</keyword>
<protein>
    <submittedName>
        <fullName evidence="2">Thioredoxin domain-containing protein</fullName>
    </submittedName>
</protein>
<dbReference type="EMBL" id="JBAKIA010000007">
    <property type="protein sequence ID" value="MEJ8474942.1"/>
    <property type="molecule type" value="Genomic_DNA"/>
</dbReference>
<dbReference type="InterPro" id="IPR024705">
    <property type="entry name" value="Ssp411"/>
</dbReference>
<dbReference type="PANTHER" id="PTHR42899">
    <property type="entry name" value="SPERMATOGENESIS-ASSOCIATED PROTEIN 20"/>
    <property type="match status" value="1"/>
</dbReference>
<reference evidence="2 3" key="1">
    <citation type="submission" date="2024-02" db="EMBL/GenBank/DDBJ databases">
        <title>Roseibium algae sp. nov., isolated from marine alga (Grateloupia sp.), showing potential in myo-inositol conversion.</title>
        <authorList>
            <person name="Wang Y."/>
        </authorList>
    </citation>
    <scope>NUCLEOTIDE SEQUENCE [LARGE SCALE GENOMIC DNA]</scope>
    <source>
        <strain evidence="2 3">H3510</strain>
    </source>
</reference>
<dbReference type="InterPro" id="IPR036249">
    <property type="entry name" value="Thioredoxin-like_sf"/>
</dbReference>
<dbReference type="CDD" id="cd02955">
    <property type="entry name" value="SSP411"/>
    <property type="match status" value="1"/>
</dbReference>
<dbReference type="RefSeq" id="WP_340274764.1">
    <property type="nucleotide sequence ID" value="NZ_JBAKIA010000007.1"/>
</dbReference>
<dbReference type="PIRSF" id="PIRSF006402">
    <property type="entry name" value="UCP006402_thioredoxin"/>
    <property type="match status" value="1"/>
</dbReference>
<dbReference type="SUPFAM" id="SSF52833">
    <property type="entry name" value="Thioredoxin-like"/>
    <property type="match status" value="1"/>
</dbReference>
<dbReference type="PANTHER" id="PTHR42899:SF1">
    <property type="entry name" value="SPERMATOGENESIS-ASSOCIATED PROTEIN 20"/>
    <property type="match status" value="1"/>
</dbReference>
<evidence type="ECO:0000313" key="2">
    <source>
        <dbReference type="EMBL" id="MEJ8474942.1"/>
    </source>
</evidence>
<sequence length="671" mass="74487">MSENRLAKSTSPYLLQHKDNPVHWYTWGEDALAAAEAENKPILLSVGYAACHWCHVMAHESFEDPGTAEVMNRLFINIKVDREERPDIDQIYMKALHALGEQGGWPLTMFLTPEGEPFWGGTYYPKAAQWGRPSFVDVLNGVSDTFATDRERIDTNSQGLMEALKAEITPTAPMDRSLMSHAGDRLLGLFDQEHGGIKGAPKFPQASVMDLIWRTGLRSGNDTAKETYLHTLRQISNGGIYDHLRGGIARYSVDHLWLVPHFEKMLYDNGQYLSQLAIAFQTTGEDLFRRRIEETADWLISEMQLPGGAFSSSLDADSEGDEGKFYVWTSDEISEVLGDEDALIFAKAYDVHPAGNWEGVTIPNRLKTPTVSAREEARLTKLRAKLLAKRTERVRPALDDKVLADWNGYAIAGLARISGLVSRESYLKAAQQAYTFVMIEMMKDHRLGHSWRNGELVYPGFATDQSSMLLAALALAEADPANAERYIEDAETLAKALENHYRSNEGAYYLTADDAPGLITRPYSVADEATPNANGMTAEGLSRLYLLTGKTHYRDLADKLLIALSSEVPKNVFATASLLTGFDTRVNGRLAVIVSPEGSDPNPFLKILNKAVDPALMTMVVQSTDDFPDGHPAKLKNAVDGTLTIYLCREGACSFPIQSRKDLETILQRID</sequence>
<gene>
    <name evidence="2" type="ORF">V6575_12665</name>
</gene>